<gene>
    <name evidence="2" type="ORF">FKW77_006611</name>
</gene>
<dbReference type="EMBL" id="CP042197">
    <property type="protein sequence ID" value="QDS75616.1"/>
    <property type="molecule type" value="Genomic_DNA"/>
</dbReference>
<accession>A0A517LJ74</accession>
<evidence type="ECO:0000313" key="3">
    <source>
        <dbReference type="Proteomes" id="UP000316270"/>
    </source>
</evidence>
<keyword evidence="3" id="KW-1185">Reference proteome</keyword>
<evidence type="ECO:0000313" key="2">
    <source>
        <dbReference type="EMBL" id="QDS75616.1"/>
    </source>
</evidence>
<name>A0A517LJ74_9PEZI</name>
<protein>
    <submittedName>
        <fullName evidence="2">Uncharacterized protein</fullName>
    </submittedName>
</protein>
<feature type="chain" id="PRO_5021908901" evidence="1">
    <location>
        <begin position="21"/>
        <end position="99"/>
    </location>
</feature>
<dbReference type="AlphaFoldDB" id="A0A517LJ74"/>
<sequence>MKLQALALSALGLFAIPIQADWACGLIAADALPAAYVPAANAFAQRNCGLTGGLFANGVCNVGDFANCGFFFKAYHPLLSAPGHPDQIVRHFYSCRHVG</sequence>
<organism evidence="2 3">
    <name type="scientific">Venturia effusa</name>
    <dbReference type="NCBI Taxonomy" id="50376"/>
    <lineage>
        <taxon>Eukaryota</taxon>
        <taxon>Fungi</taxon>
        <taxon>Dikarya</taxon>
        <taxon>Ascomycota</taxon>
        <taxon>Pezizomycotina</taxon>
        <taxon>Dothideomycetes</taxon>
        <taxon>Pleosporomycetidae</taxon>
        <taxon>Venturiales</taxon>
        <taxon>Venturiaceae</taxon>
        <taxon>Venturia</taxon>
    </lineage>
</organism>
<evidence type="ECO:0000256" key="1">
    <source>
        <dbReference type="SAM" id="SignalP"/>
    </source>
</evidence>
<keyword evidence="1" id="KW-0732">Signal</keyword>
<reference evidence="2 3" key="1">
    <citation type="submission" date="2019-07" db="EMBL/GenBank/DDBJ databases">
        <title>Finished genome of Venturia effusa.</title>
        <authorList>
            <person name="Young C.A."/>
            <person name="Cox M.P."/>
            <person name="Ganley A.R.D."/>
            <person name="David W.J."/>
        </authorList>
    </citation>
    <scope>NUCLEOTIDE SEQUENCE [LARGE SCALE GENOMIC DNA]</scope>
    <source>
        <strain evidence="3">albino</strain>
    </source>
</reference>
<feature type="signal peptide" evidence="1">
    <location>
        <begin position="1"/>
        <end position="20"/>
    </location>
</feature>
<proteinExistence type="predicted"/>
<dbReference type="Proteomes" id="UP000316270">
    <property type="component" value="Chromosome 13"/>
</dbReference>